<accession>A0ACB6YYR2</accession>
<reference evidence="1" key="1">
    <citation type="submission" date="2019-10" db="EMBL/GenBank/DDBJ databases">
        <authorList>
            <consortium name="DOE Joint Genome Institute"/>
            <person name="Kuo A."/>
            <person name="Miyauchi S."/>
            <person name="Kiss E."/>
            <person name="Drula E."/>
            <person name="Kohler A."/>
            <person name="Sanchez-Garcia M."/>
            <person name="Andreopoulos B."/>
            <person name="Barry K.W."/>
            <person name="Bonito G."/>
            <person name="Buee M."/>
            <person name="Carver A."/>
            <person name="Chen C."/>
            <person name="Cichocki N."/>
            <person name="Clum A."/>
            <person name="Culley D."/>
            <person name="Crous P.W."/>
            <person name="Fauchery L."/>
            <person name="Girlanda M."/>
            <person name="Hayes R."/>
            <person name="Keri Z."/>
            <person name="Labutti K."/>
            <person name="Lipzen A."/>
            <person name="Lombard V."/>
            <person name="Magnuson J."/>
            <person name="Maillard F."/>
            <person name="Morin E."/>
            <person name="Murat C."/>
            <person name="Nolan M."/>
            <person name="Ohm R."/>
            <person name="Pangilinan J."/>
            <person name="Pereira M."/>
            <person name="Perotto S."/>
            <person name="Peter M."/>
            <person name="Riley R."/>
            <person name="Sitrit Y."/>
            <person name="Stielow B."/>
            <person name="Szollosi G."/>
            <person name="Zifcakova L."/>
            <person name="Stursova M."/>
            <person name="Spatafora J.W."/>
            <person name="Tedersoo L."/>
            <person name="Vaario L.-M."/>
            <person name="Yamada A."/>
            <person name="Yan M."/>
            <person name="Wang P."/>
            <person name="Xu J."/>
            <person name="Bruns T."/>
            <person name="Baldrian P."/>
            <person name="Vilgalys R."/>
            <person name="Henrissat B."/>
            <person name="Grigoriev I.V."/>
            <person name="Hibbett D."/>
            <person name="Nagy L.G."/>
            <person name="Martin F.M."/>
        </authorList>
    </citation>
    <scope>NUCLEOTIDE SEQUENCE</scope>
    <source>
        <strain evidence="1">P2</strain>
    </source>
</reference>
<reference evidence="1" key="2">
    <citation type="journal article" date="2020" name="Nat. Commun.">
        <title>Large-scale genome sequencing of mycorrhizal fungi provides insights into the early evolution of symbiotic traits.</title>
        <authorList>
            <person name="Miyauchi S."/>
            <person name="Kiss E."/>
            <person name="Kuo A."/>
            <person name="Drula E."/>
            <person name="Kohler A."/>
            <person name="Sanchez-Garcia M."/>
            <person name="Morin E."/>
            <person name="Andreopoulos B."/>
            <person name="Barry K.W."/>
            <person name="Bonito G."/>
            <person name="Buee M."/>
            <person name="Carver A."/>
            <person name="Chen C."/>
            <person name="Cichocki N."/>
            <person name="Clum A."/>
            <person name="Culley D."/>
            <person name="Crous P.W."/>
            <person name="Fauchery L."/>
            <person name="Girlanda M."/>
            <person name="Hayes R.D."/>
            <person name="Keri Z."/>
            <person name="LaButti K."/>
            <person name="Lipzen A."/>
            <person name="Lombard V."/>
            <person name="Magnuson J."/>
            <person name="Maillard F."/>
            <person name="Murat C."/>
            <person name="Nolan M."/>
            <person name="Ohm R.A."/>
            <person name="Pangilinan J."/>
            <person name="Pereira M.F."/>
            <person name="Perotto S."/>
            <person name="Peter M."/>
            <person name="Pfister S."/>
            <person name="Riley R."/>
            <person name="Sitrit Y."/>
            <person name="Stielow J.B."/>
            <person name="Szollosi G."/>
            <person name="Zifcakova L."/>
            <person name="Stursova M."/>
            <person name="Spatafora J.W."/>
            <person name="Tedersoo L."/>
            <person name="Vaario L.M."/>
            <person name="Yamada A."/>
            <person name="Yan M."/>
            <person name="Wang P."/>
            <person name="Xu J."/>
            <person name="Bruns T."/>
            <person name="Baldrian P."/>
            <person name="Vilgalys R."/>
            <person name="Dunand C."/>
            <person name="Henrissat B."/>
            <person name="Grigoriev I.V."/>
            <person name="Hibbett D."/>
            <person name="Nagy L.G."/>
            <person name="Martin F.M."/>
        </authorList>
    </citation>
    <scope>NUCLEOTIDE SEQUENCE</scope>
    <source>
        <strain evidence="1">P2</strain>
    </source>
</reference>
<protein>
    <submittedName>
        <fullName evidence="1">Uncharacterized protein</fullName>
    </submittedName>
</protein>
<organism evidence="1 2">
    <name type="scientific">Thelephora ganbajun</name>
    <name type="common">Ganba fungus</name>
    <dbReference type="NCBI Taxonomy" id="370292"/>
    <lineage>
        <taxon>Eukaryota</taxon>
        <taxon>Fungi</taxon>
        <taxon>Dikarya</taxon>
        <taxon>Basidiomycota</taxon>
        <taxon>Agaricomycotina</taxon>
        <taxon>Agaricomycetes</taxon>
        <taxon>Thelephorales</taxon>
        <taxon>Thelephoraceae</taxon>
        <taxon>Thelephora</taxon>
    </lineage>
</organism>
<dbReference type="Proteomes" id="UP000886501">
    <property type="component" value="Unassembled WGS sequence"/>
</dbReference>
<name>A0ACB6YYR2_THEGA</name>
<evidence type="ECO:0000313" key="2">
    <source>
        <dbReference type="Proteomes" id="UP000886501"/>
    </source>
</evidence>
<proteinExistence type="predicted"/>
<sequence>MGRLCPRRYSTSTSTCMFDLGPRHRTLSTPAGATVCDLGSNRELPFRADPSMRLVGIKVYGGYVDASSPFQVRLQDRNDAYCRTCGMVVLRKVDTVHLLHSHLACLHQSITSIVPCLRVLDIPLKRKRREGNPDVEERSERLIPVGKEI</sequence>
<comment type="caution">
    <text evidence="1">The sequence shown here is derived from an EMBL/GenBank/DDBJ whole genome shotgun (WGS) entry which is preliminary data.</text>
</comment>
<evidence type="ECO:0000313" key="1">
    <source>
        <dbReference type="EMBL" id="KAF9642218.1"/>
    </source>
</evidence>
<keyword evidence="2" id="KW-1185">Reference proteome</keyword>
<dbReference type="EMBL" id="MU118598">
    <property type="protein sequence ID" value="KAF9642218.1"/>
    <property type="molecule type" value="Genomic_DNA"/>
</dbReference>
<gene>
    <name evidence="1" type="ORF">BDM02DRAFT_3124756</name>
</gene>